<evidence type="ECO:0000313" key="3">
    <source>
        <dbReference type="EMBL" id="MBW4329893.1"/>
    </source>
</evidence>
<dbReference type="EMBL" id="JAHWZX010000002">
    <property type="protein sequence ID" value="MBW4329893.1"/>
    <property type="molecule type" value="Genomic_DNA"/>
</dbReference>
<sequence length="427" mass="45572">MKNTFFTAASGESTLDLRNTIIRVIATASISDRVRSSTRWSASLLCLALAACGGGSSSNSSGQVETPTATATATPIPAPTPTPTPTPEAAAETTLSAPFAQPVAEITDLPECTDTPDPVVQLETISMYVTGDTTYSQIDPEKLAERTAMLKPITTFTAAVSHYANKYVESGGTDTDSGGCALAWLNAWAGTHAMTQMLDDESQFVRSVNLAAWALAYAQVKNLQVDRNAPHAAIETWLADMANDMRSYVDSLTDKTARNNHRYWAGLAAISVALDTGDSDLADWSVESAEIGISQITSEGALPLELERGSRAAHYHLYAAAPLVMTAAIAATKGVDLYAENDGALHRLVSFATSSVFSPDEIETLSGAEQEAFDITSSVGQQNLAWFEFYAKSFPDQAPAQDQIFKYRPLRNNEIGGDMTMLAQSLS</sequence>
<evidence type="ECO:0000259" key="2">
    <source>
        <dbReference type="Pfam" id="PF05426"/>
    </source>
</evidence>
<keyword evidence="4" id="KW-1185">Reference proteome</keyword>
<protein>
    <submittedName>
        <fullName evidence="3">Alginate lyase family protein</fullName>
    </submittedName>
</protein>
<dbReference type="RefSeq" id="WP_219236992.1">
    <property type="nucleotide sequence ID" value="NZ_JAHWZX010000002.1"/>
</dbReference>
<gene>
    <name evidence="3" type="ORF">KY084_03265</name>
</gene>
<dbReference type="Proteomes" id="UP001197214">
    <property type="component" value="Unassembled WGS sequence"/>
</dbReference>
<name>A0ABS6XJB1_9SPHN</name>
<proteinExistence type="predicted"/>
<feature type="domain" description="Alginate lyase" evidence="2">
    <location>
        <begin position="155"/>
        <end position="357"/>
    </location>
</feature>
<dbReference type="Pfam" id="PF05426">
    <property type="entry name" value="Alginate_lyase"/>
    <property type="match status" value="1"/>
</dbReference>
<reference evidence="3 4" key="1">
    <citation type="submission" date="2021-07" db="EMBL/GenBank/DDBJ databases">
        <title>Stakelama flava sp. nov., a novel endophytic bacterium isolated from branch of Kandelia candel.</title>
        <authorList>
            <person name="Tuo L."/>
        </authorList>
    </citation>
    <scope>NUCLEOTIDE SEQUENCE [LARGE SCALE GENOMIC DNA]</scope>
    <source>
        <strain evidence="3 4">CBK3Z-3</strain>
    </source>
</reference>
<evidence type="ECO:0000256" key="1">
    <source>
        <dbReference type="SAM" id="MobiDB-lite"/>
    </source>
</evidence>
<feature type="compositionally biased region" description="Pro residues" evidence="1">
    <location>
        <begin position="76"/>
        <end position="86"/>
    </location>
</feature>
<comment type="caution">
    <text evidence="3">The sequence shown here is derived from an EMBL/GenBank/DDBJ whole genome shotgun (WGS) entry which is preliminary data.</text>
</comment>
<dbReference type="GO" id="GO:0016829">
    <property type="term" value="F:lyase activity"/>
    <property type="evidence" value="ECO:0007669"/>
    <property type="project" value="UniProtKB-KW"/>
</dbReference>
<keyword evidence="3" id="KW-0456">Lyase</keyword>
<evidence type="ECO:0000313" key="4">
    <source>
        <dbReference type="Proteomes" id="UP001197214"/>
    </source>
</evidence>
<dbReference type="InterPro" id="IPR008397">
    <property type="entry name" value="Alginate_lyase_dom"/>
</dbReference>
<organism evidence="3 4">
    <name type="scientific">Stakelama flava</name>
    <dbReference type="NCBI Taxonomy" id="2860338"/>
    <lineage>
        <taxon>Bacteria</taxon>
        <taxon>Pseudomonadati</taxon>
        <taxon>Pseudomonadota</taxon>
        <taxon>Alphaproteobacteria</taxon>
        <taxon>Sphingomonadales</taxon>
        <taxon>Sphingomonadaceae</taxon>
        <taxon>Stakelama</taxon>
    </lineage>
</organism>
<feature type="compositionally biased region" description="Low complexity" evidence="1">
    <location>
        <begin position="57"/>
        <end position="75"/>
    </location>
</feature>
<feature type="region of interest" description="Disordered" evidence="1">
    <location>
        <begin position="57"/>
        <end position="92"/>
    </location>
</feature>
<accession>A0ABS6XJB1</accession>